<accession>A0ACC2JB08</accession>
<name>A0ACC2JB08_9PEZI</name>
<evidence type="ECO:0000313" key="1">
    <source>
        <dbReference type="EMBL" id="KAJ8124684.1"/>
    </source>
</evidence>
<reference evidence="1" key="1">
    <citation type="submission" date="2022-12" db="EMBL/GenBank/DDBJ databases">
        <title>Genome Sequence of Lasiodiplodia mahajangana.</title>
        <authorList>
            <person name="Buettner E."/>
        </authorList>
    </citation>
    <scope>NUCLEOTIDE SEQUENCE</scope>
    <source>
        <strain evidence="1">VT137</strain>
    </source>
</reference>
<organism evidence="1 2">
    <name type="scientific">Lasiodiplodia mahajangana</name>
    <dbReference type="NCBI Taxonomy" id="1108764"/>
    <lineage>
        <taxon>Eukaryota</taxon>
        <taxon>Fungi</taxon>
        <taxon>Dikarya</taxon>
        <taxon>Ascomycota</taxon>
        <taxon>Pezizomycotina</taxon>
        <taxon>Dothideomycetes</taxon>
        <taxon>Dothideomycetes incertae sedis</taxon>
        <taxon>Botryosphaeriales</taxon>
        <taxon>Botryosphaeriaceae</taxon>
        <taxon>Lasiodiplodia</taxon>
    </lineage>
</organism>
<keyword evidence="2" id="KW-1185">Reference proteome</keyword>
<evidence type="ECO:0000313" key="2">
    <source>
        <dbReference type="Proteomes" id="UP001153332"/>
    </source>
</evidence>
<protein>
    <submittedName>
        <fullName evidence="1">Uncharacterized protein</fullName>
    </submittedName>
</protein>
<gene>
    <name evidence="1" type="ORF">O1611_g8957</name>
</gene>
<comment type="caution">
    <text evidence="1">The sequence shown here is derived from an EMBL/GenBank/DDBJ whole genome shotgun (WGS) entry which is preliminary data.</text>
</comment>
<proteinExistence type="predicted"/>
<sequence length="506" mass="55740">MRIKLFLCLVAPLRVFAIHSSSHTRGNDTRLTVKTSTGSYTGLQDPEYGRIRVFRNIPYAKPPVGKLRWKPPVARERSNRHHYSYRFPPPCPQYLSKSLSLWNSNITNFSIPPGDQSYYAGEMAQTSAEDCLSLAVWTPVNATRRDRLPVGLFVPGGSFRNGGLDVPYYNPAGWINRTQGHIMVAINYRVNIFGFPNAAGLKTQNVGILDQRLALEWVHENIGAFGGDRNRITLWGHSAGALSVDILNFAYPDEPLAAAIFLMSGTAMRTFAQGDNALQTNFSHVAKKLDCDFPHDPEAELECMQQVPATLISNFVGHYGDNHTKPSLFFRPTADNKIIYENYTERAEKGLISRVPALVSITSNEQSSLIAYPISNLIGGPNKTAVDKGTLSDFICPAYNTSNVRMDNNLTTYRGADLPMIFGTYNISGGATDVEKQVAEQMQDYVFAFLADPHNGLAKLGWPPSRGSKSDDDGIMVRLGDGESIIKNISCIEVDSACMGIGTQVS</sequence>
<dbReference type="Proteomes" id="UP001153332">
    <property type="component" value="Unassembled WGS sequence"/>
</dbReference>
<dbReference type="EMBL" id="JAPUUL010002847">
    <property type="protein sequence ID" value="KAJ8124684.1"/>
    <property type="molecule type" value="Genomic_DNA"/>
</dbReference>